<gene>
    <name evidence="2" type="ORF">METZ01_LOCUS408909</name>
</gene>
<feature type="non-terminal residue" evidence="2">
    <location>
        <position position="278"/>
    </location>
</feature>
<feature type="transmembrane region" description="Helical" evidence="1">
    <location>
        <begin position="161"/>
        <end position="180"/>
    </location>
</feature>
<dbReference type="EMBL" id="UINC01158485">
    <property type="protein sequence ID" value="SVD56055.1"/>
    <property type="molecule type" value="Genomic_DNA"/>
</dbReference>
<reference evidence="2" key="1">
    <citation type="submission" date="2018-05" db="EMBL/GenBank/DDBJ databases">
        <authorList>
            <person name="Lanie J.A."/>
            <person name="Ng W.-L."/>
            <person name="Kazmierczak K.M."/>
            <person name="Andrzejewski T.M."/>
            <person name="Davidsen T.M."/>
            <person name="Wayne K.J."/>
            <person name="Tettelin H."/>
            <person name="Glass J.I."/>
            <person name="Rusch D."/>
            <person name="Podicherti R."/>
            <person name="Tsui H.-C.T."/>
            <person name="Winkler M.E."/>
        </authorList>
    </citation>
    <scope>NUCLEOTIDE SEQUENCE</scope>
</reference>
<keyword evidence="1" id="KW-0472">Membrane</keyword>
<dbReference type="AlphaFoldDB" id="A0A382WCG2"/>
<feature type="transmembrane region" description="Helical" evidence="1">
    <location>
        <begin position="110"/>
        <end position="128"/>
    </location>
</feature>
<organism evidence="2">
    <name type="scientific">marine metagenome</name>
    <dbReference type="NCBI Taxonomy" id="408172"/>
    <lineage>
        <taxon>unclassified sequences</taxon>
        <taxon>metagenomes</taxon>
        <taxon>ecological metagenomes</taxon>
    </lineage>
</organism>
<evidence type="ECO:0000256" key="1">
    <source>
        <dbReference type="SAM" id="Phobius"/>
    </source>
</evidence>
<accession>A0A382WCG2</accession>
<sequence length="278" mass="31205">RAAIQLAHRGLNFPNSFLVLFEDGTMGTWDDRETASPLYKSPKSFDGSEYDMKFHSLDQLGKIGQAEEGEGSSNWESAYLGLSSVICALYLGLFIYVRTNSEWPDFLNSTGDYLGAILLGSLLLIYWLPRGVFDFSPGEIVVYPVNTDPHYFPLYSYKIDTISNIVGFALALMVGCFFSITGPEPLVDASLVLLFLIVTISHFTNRPMERLVPFGNKEESYTQVLRLNGFVEEVDGLHSQIRQQKRVENPLLELLMANESPTLEFKSSLWTQYHGVSG</sequence>
<feature type="non-terminal residue" evidence="2">
    <location>
        <position position="1"/>
    </location>
</feature>
<feature type="transmembrane region" description="Helical" evidence="1">
    <location>
        <begin position="186"/>
        <end position="204"/>
    </location>
</feature>
<protein>
    <submittedName>
        <fullName evidence="2">Uncharacterized protein</fullName>
    </submittedName>
</protein>
<keyword evidence="1" id="KW-0812">Transmembrane</keyword>
<keyword evidence="1" id="KW-1133">Transmembrane helix</keyword>
<feature type="transmembrane region" description="Helical" evidence="1">
    <location>
        <begin position="78"/>
        <end position="98"/>
    </location>
</feature>
<name>A0A382WCG2_9ZZZZ</name>
<proteinExistence type="predicted"/>
<evidence type="ECO:0000313" key="2">
    <source>
        <dbReference type="EMBL" id="SVD56055.1"/>
    </source>
</evidence>